<sequence length="33" mass="3708">KLTLFIRDRFIGRVIKDIRDSAQLSSSLSSTIA</sequence>
<dbReference type="Proteomes" id="UP000663823">
    <property type="component" value="Unassembled WGS sequence"/>
</dbReference>
<reference evidence="1" key="1">
    <citation type="submission" date="2021-02" db="EMBL/GenBank/DDBJ databases">
        <authorList>
            <person name="Nowell W R."/>
        </authorList>
    </citation>
    <scope>NUCLEOTIDE SEQUENCE</scope>
</reference>
<feature type="non-terminal residue" evidence="1">
    <location>
        <position position="1"/>
    </location>
</feature>
<proteinExistence type="predicted"/>
<dbReference type="EMBL" id="CAJOAX010059161">
    <property type="protein sequence ID" value="CAF4337726.1"/>
    <property type="molecule type" value="Genomic_DNA"/>
</dbReference>
<evidence type="ECO:0000313" key="1">
    <source>
        <dbReference type="EMBL" id="CAF4337726.1"/>
    </source>
</evidence>
<organism evidence="1 2">
    <name type="scientific">Rotaria sordida</name>
    <dbReference type="NCBI Taxonomy" id="392033"/>
    <lineage>
        <taxon>Eukaryota</taxon>
        <taxon>Metazoa</taxon>
        <taxon>Spiralia</taxon>
        <taxon>Gnathifera</taxon>
        <taxon>Rotifera</taxon>
        <taxon>Eurotatoria</taxon>
        <taxon>Bdelloidea</taxon>
        <taxon>Philodinida</taxon>
        <taxon>Philodinidae</taxon>
        <taxon>Rotaria</taxon>
    </lineage>
</organism>
<evidence type="ECO:0000313" key="2">
    <source>
        <dbReference type="Proteomes" id="UP000663823"/>
    </source>
</evidence>
<comment type="caution">
    <text evidence="1">The sequence shown here is derived from an EMBL/GenBank/DDBJ whole genome shotgun (WGS) entry which is preliminary data.</text>
</comment>
<accession>A0A820KBA2</accession>
<dbReference type="AlphaFoldDB" id="A0A820KBA2"/>
<name>A0A820KBA2_9BILA</name>
<gene>
    <name evidence="1" type="ORF">OTI717_LOCUS43158</name>
</gene>
<protein>
    <submittedName>
        <fullName evidence="1">Uncharacterized protein</fullName>
    </submittedName>
</protein>